<keyword evidence="13" id="KW-1185">Reference proteome</keyword>
<dbReference type="Pfam" id="PF03449">
    <property type="entry name" value="GreA_GreB_N"/>
    <property type="match status" value="1"/>
</dbReference>
<dbReference type="InterPro" id="IPR006359">
    <property type="entry name" value="Tscrpt_elong_fac_GreA"/>
</dbReference>
<keyword evidence="5 8" id="KW-0804">Transcription</keyword>
<dbReference type="AlphaFoldDB" id="A0A562J7V6"/>
<dbReference type="InterPro" id="IPR036805">
    <property type="entry name" value="Tscrpt_elong_fac_GreA/B_N_sf"/>
</dbReference>
<dbReference type="NCBIfam" id="TIGR01462">
    <property type="entry name" value="greA"/>
    <property type="match status" value="1"/>
</dbReference>
<organism evidence="12 13">
    <name type="scientific">Sedimentibacter saalensis</name>
    <dbReference type="NCBI Taxonomy" id="130788"/>
    <lineage>
        <taxon>Bacteria</taxon>
        <taxon>Bacillati</taxon>
        <taxon>Bacillota</taxon>
        <taxon>Tissierellia</taxon>
        <taxon>Sedimentibacter</taxon>
    </lineage>
</organism>
<evidence type="ECO:0000313" key="12">
    <source>
        <dbReference type="EMBL" id="TWH79015.1"/>
    </source>
</evidence>
<evidence type="ECO:0000256" key="8">
    <source>
        <dbReference type="HAMAP-Rule" id="MF_00105"/>
    </source>
</evidence>
<dbReference type="SUPFAM" id="SSF54534">
    <property type="entry name" value="FKBP-like"/>
    <property type="match status" value="1"/>
</dbReference>
<reference evidence="12 13" key="1">
    <citation type="submission" date="2019-07" db="EMBL/GenBank/DDBJ databases">
        <title>Genomic Encyclopedia of Type Strains, Phase I: the one thousand microbial genomes (KMG-I) project.</title>
        <authorList>
            <person name="Kyrpides N."/>
        </authorList>
    </citation>
    <scope>NUCLEOTIDE SEQUENCE [LARGE SCALE GENOMIC DNA]</scope>
    <source>
        <strain evidence="12 13">DSM 13558</strain>
    </source>
</reference>
<feature type="domain" description="Transcription elongation factor GreA/GreB C-terminal" evidence="10">
    <location>
        <begin position="85"/>
        <end position="158"/>
    </location>
</feature>
<evidence type="ECO:0000313" key="13">
    <source>
        <dbReference type="Proteomes" id="UP000315343"/>
    </source>
</evidence>
<dbReference type="SUPFAM" id="SSF46557">
    <property type="entry name" value="GreA transcript cleavage protein, N-terminal domain"/>
    <property type="match status" value="1"/>
</dbReference>
<keyword evidence="12" id="KW-0648">Protein biosynthesis</keyword>
<dbReference type="GO" id="GO:0006354">
    <property type="term" value="P:DNA-templated transcription elongation"/>
    <property type="evidence" value="ECO:0007669"/>
    <property type="project" value="TreeGrafter"/>
</dbReference>
<comment type="function">
    <text evidence="6 8 9">Necessary for efficient RNA polymerase transcription elongation past template-encoded arresting sites. The arresting sites in DNA have the property of trapping a certain fraction of elongating RNA polymerases that pass through, resulting in locked ternary complexes. Cleavage of the nascent transcript by cleavage factors such as GreA or GreB allows the resumption of elongation from the new 3'terminus. GreA releases sequences of 2 to 3 nucleotides.</text>
</comment>
<keyword evidence="3 8" id="KW-0805">Transcription regulation</keyword>
<dbReference type="InterPro" id="IPR022691">
    <property type="entry name" value="Tscrpt_elong_fac_GreA/B_N"/>
</dbReference>
<dbReference type="Pfam" id="PF01272">
    <property type="entry name" value="GreA_GreB"/>
    <property type="match status" value="1"/>
</dbReference>
<accession>A0A562J7V6</accession>
<dbReference type="EMBL" id="VLKH01000007">
    <property type="protein sequence ID" value="TWH79015.1"/>
    <property type="molecule type" value="Genomic_DNA"/>
</dbReference>
<dbReference type="GO" id="GO:0003677">
    <property type="term" value="F:DNA binding"/>
    <property type="evidence" value="ECO:0007669"/>
    <property type="project" value="UniProtKB-UniRule"/>
</dbReference>
<dbReference type="NCBIfam" id="NF001263">
    <property type="entry name" value="PRK00226.1-4"/>
    <property type="match status" value="1"/>
</dbReference>
<evidence type="ECO:0000256" key="7">
    <source>
        <dbReference type="ARBA" id="ARBA00030776"/>
    </source>
</evidence>
<dbReference type="PANTHER" id="PTHR30437:SF4">
    <property type="entry name" value="TRANSCRIPTION ELONGATION FACTOR GREA"/>
    <property type="match status" value="1"/>
</dbReference>
<dbReference type="HAMAP" id="MF_00105">
    <property type="entry name" value="GreA_GreB"/>
    <property type="match status" value="1"/>
</dbReference>
<name>A0A562J7V6_9FIRM</name>
<proteinExistence type="inferred from homology"/>
<evidence type="ECO:0000256" key="3">
    <source>
        <dbReference type="ARBA" id="ARBA00023015"/>
    </source>
</evidence>
<dbReference type="Gene3D" id="1.10.287.180">
    <property type="entry name" value="Transcription elongation factor, GreA/GreB, N-terminal domain"/>
    <property type="match status" value="1"/>
</dbReference>
<dbReference type="InterPro" id="IPR023459">
    <property type="entry name" value="Tscrpt_elong_fac_GreA/B_fam"/>
</dbReference>
<dbReference type="InterPro" id="IPR001437">
    <property type="entry name" value="Tscrpt_elong_fac_GreA/B_C"/>
</dbReference>
<evidence type="ECO:0000256" key="4">
    <source>
        <dbReference type="ARBA" id="ARBA00023125"/>
    </source>
</evidence>
<evidence type="ECO:0000256" key="9">
    <source>
        <dbReference type="RuleBase" id="RU000556"/>
    </source>
</evidence>
<dbReference type="PIRSF" id="PIRSF006092">
    <property type="entry name" value="GreA_GreB"/>
    <property type="match status" value="1"/>
</dbReference>
<dbReference type="InterPro" id="IPR028624">
    <property type="entry name" value="Tscrpt_elong_fac_GreA/B"/>
</dbReference>
<sequence>MDNNKEILVTEEGYKEIVDEIEYRKTTFRKEIAERIKGALKEGDLSENCEYQESKEEQNKNESRIIVLEHTLKHAKIVKHNADEKDTVQIGSKVVIKDIEFDEILNYSLVGATEADPVAGKISNLSPLGAELLGKKKGAIINVSSPGGIVKYEIMEVS</sequence>
<dbReference type="OrthoDB" id="9808774at2"/>
<gene>
    <name evidence="8" type="primary">greA</name>
    <name evidence="12" type="ORF">LY60_02543</name>
</gene>
<dbReference type="FunFam" id="1.10.287.180:FF:000001">
    <property type="entry name" value="Transcription elongation factor GreA"/>
    <property type="match status" value="1"/>
</dbReference>
<dbReference type="GO" id="GO:0003746">
    <property type="term" value="F:translation elongation factor activity"/>
    <property type="evidence" value="ECO:0007669"/>
    <property type="project" value="UniProtKB-KW"/>
</dbReference>
<dbReference type="PANTHER" id="PTHR30437">
    <property type="entry name" value="TRANSCRIPTION ELONGATION FACTOR GREA"/>
    <property type="match status" value="1"/>
</dbReference>
<dbReference type="GO" id="GO:0032784">
    <property type="term" value="P:regulation of DNA-templated transcription elongation"/>
    <property type="evidence" value="ECO:0007669"/>
    <property type="project" value="UniProtKB-UniRule"/>
</dbReference>
<evidence type="ECO:0000256" key="6">
    <source>
        <dbReference type="ARBA" id="ARBA00024916"/>
    </source>
</evidence>
<evidence type="ECO:0000256" key="2">
    <source>
        <dbReference type="ARBA" id="ARBA00013729"/>
    </source>
</evidence>
<protein>
    <recommendedName>
        <fullName evidence="2 8">Transcription elongation factor GreA</fullName>
    </recommendedName>
    <alternativeName>
        <fullName evidence="7 8">Transcript cleavage factor GreA</fullName>
    </alternativeName>
</protein>
<feature type="domain" description="Transcription elongation factor GreA/GreB N-terminal" evidence="11">
    <location>
        <begin position="7"/>
        <end position="77"/>
    </location>
</feature>
<evidence type="ECO:0000256" key="1">
    <source>
        <dbReference type="ARBA" id="ARBA00008213"/>
    </source>
</evidence>
<dbReference type="RefSeq" id="WP_145084215.1">
    <property type="nucleotide sequence ID" value="NZ_DAMBUX010000008.1"/>
</dbReference>
<keyword evidence="12" id="KW-0251">Elongation factor</keyword>
<evidence type="ECO:0000256" key="5">
    <source>
        <dbReference type="ARBA" id="ARBA00023163"/>
    </source>
</evidence>
<dbReference type="InterPro" id="IPR036953">
    <property type="entry name" value="GreA/GreB_C_sf"/>
</dbReference>
<keyword evidence="4 8" id="KW-0238">DNA-binding</keyword>
<evidence type="ECO:0000259" key="10">
    <source>
        <dbReference type="Pfam" id="PF01272"/>
    </source>
</evidence>
<comment type="caution">
    <text evidence="12">The sequence shown here is derived from an EMBL/GenBank/DDBJ whole genome shotgun (WGS) entry which is preliminary data.</text>
</comment>
<evidence type="ECO:0000259" key="11">
    <source>
        <dbReference type="Pfam" id="PF03449"/>
    </source>
</evidence>
<dbReference type="Gene3D" id="3.10.50.30">
    <property type="entry name" value="Transcription elongation factor, GreA/GreB, C-terminal domain"/>
    <property type="match status" value="1"/>
</dbReference>
<dbReference type="Proteomes" id="UP000315343">
    <property type="component" value="Unassembled WGS sequence"/>
</dbReference>
<comment type="similarity">
    <text evidence="1 8 9">Belongs to the GreA/GreB family.</text>
</comment>
<dbReference type="GO" id="GO:0070063">
    <property type="term" value="F:RNA polymerase binding"/>
    <property type="evidence" value="ECO:0007669"/>
    <property type="project" value="InterPro"/>
</dbReference>